<feature type="transmembrane region" description="Helical" evidence="1">
    <location>
        <begin position="45"/>
        <end position="64"/>
    </location>
</feature>
<dbReference type="EMBL" id="FNBA01000009">
    <property type="protein sequence ID" value="SDF20490.1"/>
    <property type="molecule type" value="Genomic_DNA"/>
</dbReference>
<proteinExistence type="predicted"/>
<evidence type="ECO:0000313" key="3">
    <source>
        <dbReference type="Proteomes" id="UP000199321"/>
    </source>
</evidence>
<evidence type="ECO:0000313" key="2">
    <source>
        <dbReference type="EMBL" id="SDF20490.1"/>
    </source>
</evidence>
<dbReference type="AlphaFoldDB" id="A0A1G7J6D6"/>
<protein>
    <submittedName>
        <fullName evidence="2">Uncharacterized protein</fullName>
    </submittedName>
</protein>
<gene>
    <name evidence="2" type="ORF">SAMN05421855_1093</name>
</gene>
<keyword evidence="1" id="KW-0812">Transmembrane</keyword>
<dbReference type="Proteomes" id="UP000199321">
    <property type="component" value="Unassembled WGS sequence"/>
</dbReference>
<reference evidence="2 3" key="1">
    <citation type="submission" date="2016-10" db="EMBL/GenBank/DDBJ databases">
        <authorList>
            <person name="de Groot N.N."/>
        </authorList>
    </citation>
    <scope>NUCLEOTIDE SEQUENCE [LARGE SCALE GENOMIC DNA]</scope>
    <source>
        <strain evidence="2 3">DSM 16195</strain>
    </source>
</reference>
<evidence type="ECO:0000256" key="1">
    <source>
        <dbReference type="SAM" id="Phobius"/>
    </source>
</evidence>
<keyword evidence="3" id="KW-1185">Reference proteome</keyword>
<feature type="transmembrane region" description="Helical" evidence="1">
    <location>
        <begin position="12"/>
        <end position="33"/>
    </location>
</feature>
<dbReference type="STRING" id="227084.SAMN05421855_1093"/>
<accession>A0A1G7J6D6</accession>
<keyword evidence="1" id="KW-1133">Transmembrane helix</keyword>
<name>A0A1G7J6D6_9FLAO</name>
<organism evidence="2 3">
    <name type="scientific">Ulvibacter litoralis</name>
    <dbReference type="NCBI Taxonomy" id="227084"/>
    <lineage>
        <taxon>Bacteria</taxon>
        <taxon>Pseudomonadati</taxon>
        <taxon>Bacteroidota</taxon>
        <taxon>Flavobacteriia</taxon>
        <taxon>Flavobacteriales</taxon>
        <taxon>Flavobacteriaceae</taxon>
        <taxon>Ulvibacter</taxon>
    </lineage>
</organism>
<sequence>MLTGIWFLTSNNWWKYAILVPFTMFLFQFIGVLNNEIKYVDEFDFWYSLPLIVPILLFVIYISYRISKNQNNSFELMSEVDEEIKKILSDDL</sequence>
<keyword evidence="1" id="KW-0472">Membrane</keyword>